<dbReference type="EMBL" id="JAMOIM010000012">
    <property type="protein sequence ID" value="MCW6509868.1"/>
    <property type="molecule type" value="Genomic_DNA"/>
</dbReference>
<dbReference type="SUPFAM" id="SSF52540">
    <property type="entry name" value="P-loop containing nucleoside triphosphate hydrolases"/>
    <property type="match status" value="1"/>
</dbReference>
<evidence type="ECO:0000313" key="3">
    <source>
        <dbReference type="Proteomes" id="UP001165667"/>
    </source>
</evidence>
<dbReference type="AlphaFoldDB" id="A0AA41YZB4"/>
<evidence type="ECO:0000259" key="1">
    <source>
        <dbReference type="Pfam" id="PF13401"/>
    </source>
</evidence>
<dbReference type="GO" id="GO:0016887">
    <property type="term" value="F:ATP hydrolysis activity"/>
    <property type="evidence" value="ECO:0007669"/>
    <property type="project" value="InterPro"/>
</dbReference>
<reference evidence="2" key="1">
    <citation type="submission" date="2022-05" db="EMBL/GenBank/DDBJ databases">
        <authorList>
            <person name="Pankratov T."/>
        </authorList>
    </citation>
    <scope>NUCLEOTIDE SEQUENCE</scope>
    <source>
        <strain evidence="2">BP6-180914</strain>
    </source>
</reference>
<feature type="domain" description="ORC1/DEAH AAA+ ATPase" evidence="1">
    <location>
        <begin position="46"/>
        <end position="201"/>
    </location>
</feature>
<protein>
    <submittedName>
        <fullName evidence="2">TniB family NTP-binding protein</fullName>
    </submittedName>
</protein>
<accession>A0AA41YZB4</accession>
<evidence type="ECO:0000313" key="2">
    <source>
        <dbReference type="EMBL" id="MCW6509868.1"/>
    </source>
</evidence>
<dbReference type="InterPro" id="IPR049945">
    <property type="entry name" value="AAA_22"/>
</dbReference>
<dbReference type="RefSeq" id="WP_282586242.1">
    <property type="nucleotide sequence ID" value="NZ_JAMOIM010000012.1"/>
</dbReference>
<name>A0AA41YZB4_9HYPH</name>
<dbReference type="Proteomes" id="UP001165667">
    <property type="component" value="Unassembled WGS sequence"/>
</dbReference>
<dbReference type="InterPro" id="IPR027417">
    <property type="entry name" value="P-loop_NTPase"/>
</dbReference>
<gene>
    <name evidence="2" type="ORF">M8523_17765</name>
</gene>
<organism evidence="2 3">
    <name type="scientific">Lichenifustis flavocetrariae</name>
    <dbReference type="NCBI Taxonomy" id="2949735"/>
    <lineage>
        <taxon>Bacteria</taxon>
        <taxon>Pseudomonadati</taxon>
        <taxon>Pseudomonadota</taxon>
        <taxon>Alphaproteobacteria</taxon>
        <taxon>Hyphomicrobiales</taxon>
        <taxon>Lichenihabitantaceae</taxon>
        <taxon>Lichenifustis</taxon>
    </lineage>
</organism>
<comment type="caution">
    <text evidence="2">The sequence shown here is derived from an EMBL/GenBank/DDBJ whole genome shotgun (WGS) entry which is preliminary data.</text>
</comment>
<sequence>MTSQTERLLNSGIAFQEMLVMHPRLTQTHQRLDELRALGRATRGKPQKILPIIGPSGSGKTTNFKTWRDGVATSVLPGSNSPPAILHVTLSAKCSVKQLGADILQALGQFGLPVDIVDDLRGRQRGRRTRLIDPFHDLKDAVLMYAAAVALDNAGIELLAIDELHHLIDKDQKGKIAWTVSEALKVLADMGVCPVAVIGTSTAMRIVSAKNNPQFAARCAAPVMLDPLDITLKGDRTLFIGYIASLSKLLIKHGVFDEDQGLTREDFVACFYDVSRGVVGTVSRLVDNASAIAIREGKDRIGREHLSEATRTWAMPMDLTDHDPWMKGPRDLKLLKKVH</sequence>
<dbReference type="Gene3D" id="3.40.50.300">
    <property type="entry name" value="P-loop containing nucleotide triphosphate hydrolases"/>
    <property type="match status" value="1"/>
</dbReference>
<proteinExistence type="predicted"/>
<keyword evidence="3" id="KW-1185">Reference proteome</keyword>
<dbReference type="Pfam" id="PF13401">
    <property type="entry name" value="AAA_22"/>
    <property type="match status" value="1"/>
</dbReference>